<organism evidence="1 2">
    <name type="scientific">Flagellimonas meridianipacifica</name>
    <dbReference type="NCBI Taxonomy" id="1080225"/>
    <lineage>
        <taxon>Bacteria</taxon>
        <taxon>Pseudomonadati</taxon>
        <taxon>Bacteroidota</taxon>
        <taxon>Flavobacteriia</taxon>
        <taxon>Flavobacteriales</taxon>
        <taxon>Flavobacteriaceae</taxon>
        <taxon>Flagellimonas</taxon>
    </lineage>
</organism>
<dbReference type="InterPro" id="IPR029058">
    <property type="entry name" value="AB_hydrolase_fold"/>
</dbReference>
<evidence type="ECO:0000313" key="1">
    <source>
        <dbReference type="EMBL" id="PRX54036.1"/>
    </source>
</evidence>
<reference evidence="1 2" key="1">
    <citation type="submission" date="2018-03" db="EMBL/GenBank/DDBJ databases">
        <title>Genomic Encyclopedia of Archaeal and Bacterial Type Strains, Phase II (KMG-II): from individual species to whole genera.</title>
        <authorList>
            <person name="Goeker M."/>
        </authorList>
    </citation>
    <scope>NUCLEOTIDE SEQUENCE [LARGE SCALE GENOMIC DNA]</scope>
    <source>
        <strain evidence="1 2">DSM 25027</strain>
    </source>
</reference>
<dbReference type="RefSeq" id="WP_106145355.1">
    <property type="nucleotide sequence ID" value="NZ_PVYX01000002.1"/>
</dbReference>
<proteinExistence type="predicted"/>
<dbReference type="SUPFAM" id="SSF53474">
    <property type="entry name" value="alpha/beta-Hydrolases"/>
    <property type="match status" value="1"/>
</dbReference>
<accession>A0A2T0M926</accession>
<dbReference type="AlphaFoldDB" id="A0A2T0M926"/>
<dbReference type="EMBL" id="PVYX01000002">
    <property type="protein sequence ID" value="PRX54036.1"/>
    <property type="molecule type" value="Genomic_DNA"/>
</dbReference>
<evidence type="ECO:0000313" key="2">
    <source>
        <dbReference type="Proteomes" id="UP000237640"/>
    </source>
</evidence>
<protein>
    <recommendedName>
        <fullName evidence="3">Alpha/beta hydrolase</fullName>
    </recommendedName>
</protein>
<name>A0A2T0M926_9FLAO</name>
<dbReference type="OrthoDB" id="1123157at2"/>
<sequence length="470" mass="54095">MKKNLPLLLTCLFIQMVAGQQLVLKKSKIIDSLKINDSIPDTYSLYLPQKFDATKNWPLLLVIDLEKKEKQVATWFAQAAEKEGYVIAAVRIEDSLSLTKNMVKTGQVLERVSQILPIHKSRIYVAGNGSGARYASLTPLFLNLVNGVVSIGSSVSNTDVLNLKRPFHFIGIIGKNDYAYTDLLSTEKVLTRLKFPNQVLVYKENKRLPDNALVEKALQIFTLRAMGNKIVPKDSSYIEKAYNEDVQKVNALRSQQNMLLAEQYLGEMLSIYGMHKNLDSLRLILKEVRKNKMFKAMRRTENSTFFKESLLKDEYVFDMEEDVQTHNFNNLGWWKYQMEELDKFISKGSIYERQMGNRLKGFVNALAEDNIELVKSDKTIDEDALAFLFMLKTITEPDNFDFYMKIISLSAKNEDFGTSLFYLEEALKTGFKDTEKLYSLENTALLRINPKFNALVSKYLKDARYRIIEE</sequence>
<dbReference type="Gene3D" id="3.40.50.1820">
    <property type="entry name" value="alpha/beta hydrolase"/>
    <property type="match status" value="1"/>
</dbReference>
<keyword evidence="2" id="KW-1185">Reference proteome</keyword>
<gene>
    <name evidence="1" type="ORF">CLV81_2432</name>
</gene>
<evidence type="ECO:0008006" key="3">
    <source>
        <dbReference type="Google" id="ProtNLM"/>
    </source>
</evidence>
<comment type="caution">
    <text evidence="1">The sequence shown here is derived from an EMBL/GenBank/DDBJ whole genome shotgun (WGS) entry which is preliminary data.</text>
</comment>
<dbReference type="Proteomes" id="UP000237640">
    <property type="component" value="Unassembled WGS sequence"/>
</dbReference>